<evidence type="ECO:0000313" key="8">
    <source>
        <dbReference type="Proteomes" id="UP000054498"/>
    </source>
</evidence>
<dbReference type="Pfam" id="PF08392">
    <property type="entry name" value="FAE1_CUT1_RppA"/>
    <property type="match status" value="2"/>
</dbReference>
<feature type="domain" description="FAE" evidence="5">
    <location>
        <begin position="179"/>
        <end position="298"/>
    </location>
</feature>
<keyword evidence="8" id="KW-1185">Reference proteome</keyword>
<dbReference type="EC" id="2.3.1.199" evidence="2"/>
<evidence type="ECO:0000256" key="1">
    <source>
        <dbReference type="ARBA" id="ARBA00005531"/>
    </source>
</evidence>
<dbReference type="GO" id="GO:0016020">
    <property type="term" value="C:membrane"/>
    <property type="evidence" value="ECO:0007669"/>
    <property type="project" value="InterPro"/>
</dbReference>
<reference evidence="7 8" key="1">
    <citation type="journal article" date="2013" name="BMC Genomics">
        <title>Reconstruction of the lipid metabolism for the microalga Monoraphidium neglectum from its genome sequence reveals characteristics suitable for biofuel production.</title>
        <authorList>
            <person name="Bogen C."/>
            <person name="Al-Dilaimi A."/>
            <person name="Albersmeier A."/>
            <person name="Wichmann J."/>
            <person name="Grundmann M."/>
            <person name="Rupp O."/>
            <person name="Lauersen K.J."/>
            <person name="Blifernez-Klassen O."/>
            <person name="Kalinowski J."/>
            <person name="Goesmann A."/>
            <person name="Mussgnug J.H."/>
            <person name="Kruse O."/>
        </authorList>
    </citation>
    <scope>NUCLEOTIDE SEQUENCE [LARGE SCALE GENOMIC DNA]</scope>
    <source>
        <strain evidence="7 8">SAG 48.87</strain>
    </source>
</reference>
<dbReference type="RefSeq" id="XP_013896958.1">
    <property type="nucleotide sequence ID" value="XM_014041504.1"/>
</dbReference>
<dbReference type="Pfam" id="PF08541">
    <property type="entry name" value="ACP_syn_III_C"/>
    <property type="match status" value="1"/>
</dbReference>
<feature type="domain" description="Beta-ketoacyl-[acyl-carrier-protein] synthase III C-terminal" evidence="6">
    <location>
        <begin position="354"/>
        <end position="433"/>
    </location>
</feature>
<gene>
    <name evidence="7" type="ORF">MNEG_10025</name>
</gene>
<dbReference type="KEGG" id="mng:MNEG_10025"/>
<proteinExistence type="inferred from homology"/>
<feature type="region of interest" description="Disordered" evidence="4">
    <location>
        <begin position="543"/>
        <end position="567"/>
    </location>
</feature>
<sequence length="595" mass="63500">MLEAEMVMGGAVSEVLEKTGVKPQDVDILITNCSIFCPTPSLGSMLINKFKFRKDVQVYHLAGMGCSIGVIAVGLVRDMLKGAARGRAAGARRLELWTARKAAPRIPERQHQQRSHRHRGRSLDAAPCPGTAVGGATAAVHVEGSAATPARPHAAMAKPAAQPQPPGRHALRCQGPAALLAHPNSIALMVPCEVTTYCYYPGTNKDFLVSNAIFRSGGAAMLMTNKSSLYSRCKYELHSSTRVHTGQDDAAYRCISWGPDEEGINGVYLGKDVPIQAGKMLQAVIAAATPKIMTWQQQQQQRQQYQQQYQQQQRREGRACCLTAPYAEAATNIIGRKVLGLKWPRYQPDYTKCIEHFALHAGGYAVLKGIQKGMNLPLEMMLPSFASLRDYGNTSSSTTWYSMAYLERFGFVKQGQRIMQVGAGGGMKGGVNIWQALRDTETPHAAWVHVAVPYTEADMPRSISDPRSAAKTAAGARVKVGGGAVYLDEKARAAEKPCVEVSAPSSPAASSGSAPSDASSLADAACRAIEFEQRLAAAAAANGGARVGPDQDAFKSGAVGDGAGRGRKGLRKSAIEAAIEAEATAEVEEFGFSPL</sequence>
<dbReference type="AlphaFoldDB" id="A0A0D2KQP5"/>
<dbReference type="InterPro" id="IPR013601">
    <property type="entry name" value="FAE1_typ3_polyketide_synth"/>
</dbReference>
<evidence type="ECO:0000313" key="7">
    <source>
        <dbReference type="EMBL" id="KIY97938.1"/>
    </source>
</evidence>
<dbReference type="OrthoDB" id="329835at2759"/>
<feature type="domain" description="FAE" evidence="5">
    <location>
        <begin position="3"/>
        <end position="84"/>
    </location>
</feature>
<comment type="similarity">
    <text evidence="1">Belongs to the thiolase-like superfamily. Chalcone/stilbene synthases family.</text>
</comment>
<evidence type="ECO:0000256" key="4">
    <source>
        <dbReference type="SAM" id="MobiDB-lite"/>
    </source>
</evidence>
<dbReference type="PANTHER" id="PTHR31561">
    <property type="entry name" value="3-KETOACYL-COA SYNTHASE"/>
    <property type="match status" value="1"/>
</dbReference>
<evidence type="ECO:0000259" key="6">
    <source>
        <dbReference type="Pfam" id="PF08541"/>
    </source>
</evidence>
<organism evidence="7 8">
    <name type="scientific">Monoraphidium neglectum</name>
    <dbReference type="NCBI Taxonomy" id="145388"/>
    <lineage>
        <taxon>Eukaryota</taxon>
        <taxon>Viridiplantae</taxon>
        <taxon>Chlorophyta</taxon>
        <taxon>core chlorophytes</taxon>
        <taxon>Chlorophyceae</taxon>
        <taxon>CS clade</taxon>
        <taxon>Sphaeropleales</taxon>
        <taxon>Selenastraceae</taxon>
        <taxon>Monoraphidium</taxon>
    </lineage>
</organism>
<dbReference type="Proteomes" id="UP000054498">
    <property type="component" value="Unassembled WGS sequence"/>
</dbReference>
<dbReference type="GeneID" id="25727146"/>
<dbReference type="InterPro" id="IPR012392">
    <property type="entry name" value="3-ktacl-CoA_syn"/>
</dbReference>
<dbReference type="InterPro" id="IPR013747">
    <property type="entry name" value="ACP_syn_III_C"/>
</dbReference>
<name>A0A0D2KQP5_9CHLO</name>
<evidence type="ECO:0000259" key="5">
    <source>
        <dbReference type="Pfam" id="PF08392"/>
    </source>
</evidence>
<feature type="region of interest" description="Disordered" evidence="4">
    <location>
        <begin position="104"/>
        <end position="126"/>
    </location>
</feature>
<keyword evidence="7" id="KW-0012">Acyltransferase</keyword>
<dbReference type="Gene3D" id="3.40.47.10">
    <property type="match status" value="2"/>
</dbReference>
<dbReference type="GO" id="GO:0009922">
    <property type="term" value="F:fatty acid elongase activity"/>
    <property type="evidence" value="ECO:0007669"/>
    <property type="project" value="UniProtKB-EC"/>
</dbReference>
<protein>
    <recommendedName>
        <fullName evidence="2">very-long-chain 3-oxoacyl-CoA synthase</fullName>
        <ecNumber evidence="2">2.3.1.199</ecNumber>
    </recommendedName>
</protein>
<dbReference type="SUPFAM" id="SSF53901">
    <property type="entry name" value="Thiolase-like"/>
    <property type="match status" value="3"/>
</dbReference>
<dbReference type="GO" id="GO:0006633">
    <property type="term" value="P:fatty acid biosynthetic process"/>
    <property type="evidence" value="ECO:0007669"/>
    <property type="project" value="InterPro"/>
</dbReference>
<accession>A0A0D2KQP5</accession>
<dbReference type="EMBL" id="KK102371">
    <property type="protein sequence ID" value="KIY97938.1"/>
    <property type="molecule type" value="Genomic_DNA"/>
</dbReference>
<evidence type="ECO:0000256" key="2">
    <source>
        <dbReference type="ARBA" id="ARBA00012307"/>
    </source>
</evidence>
<evidence type="ECO:0000256" key="3">
    <source>
        <dbReference type="ARBA" id="ARBA00022679"/>
    </source>
</evidence>
<keyword evidence="3 7" id="KW-0808">Transferase</keyword>
<dbReference type="InterPro" id="IPR016039">
    <property type="entry name" value="Thiolase-like"/>
</dbReference>